<dbReference type="EMBL" id="AWUE01005493">
    <property type="protein sequence ID" value="OMP12973.1"/>
    <property type="molecule type" value="Genomic_DNA"/>
</dbReference>
<feature type="non-terminal residue" evidence="1">
    <location>
        <position position="145"/>
    </location>
</feature>
<organism evidence="1 2">
    <name type="scientific">Corchorus olitorius</name>
    <dbReference type="NCBI Taxonomy" id="93759"/>
    <lineage>
        <taxon>Eukaryota</taxon>
        <taxon>Viridiplantae</taxon>
        <taxon>Streptophyta</taxon>
        <taxon>Embryophyta</taxon>
        <taxon>Tracheophyta</taxon>
        <taxon>Spermatophyta</taxon>
        <taxon>Magnoliopsida</taxon>
        <taxon>eudicotyledons</taxon>
        <taxon>Gunneridae</taxon>
        <taxon>Pentapetalae</taxon>
        <taxon>rosids</taxon>
        <taxon>malvids</taxon>
        <taxon>Malvales</taxon>
        <taxon>Malvaceae</taxon>
        <taxon>Grewioideae</taxon>
        <taxon>Apeibeae</taxon>
        <taxon>Corchorus</taxon>
    </lineage>
</organism>
<comment type="caution">
    <text evidence="1">The sequence shown here is derived from an EMBL/GenBank/DDBJ whole genome shotgun (WGS) entry which is preliminary data.</text>
</comment>
<evidence type="ECO:0000313" key="1">
    <source>
        <dbReference type="EMBL" id="OMP12973.1"/>
    </source>
</evidence>
<gene>
    <name evidence="1" type="ORF">COLO4_02500</name>
</gene>
<sequence>LRDDGCMALLPSSNNLTPGFRSVCLRQRKAQQSVGNGYQRHCTRPDGLLYLAMARIQPAGQRAQRRQDQLGRRSDEAAARYMPAAQRQAQLGVEMARYLRPGVGRIGLMPQPDAVHLRLDRTASARHMRHADVMIAGYPQPVEPF</sequence>
<keyword evidence="1" id="KW-0067">ATP-binding</keyword>
<keyword evidence="1" id="KW-0547">Nucleotide-binding</keyword>
<keyword evidence="2" id="KW-1185">Reference proteome</keyword>
<protein>
    <submittedName>
        <fullName evidence="1">Oligopeptide/dipeptide ABC transporter ATP-binding protein</fullName>
    </submittedName>
</protein>
<dbReference type="GO" id="GO:0005524">
    <property type="term" value="F:ATP binding"/>
    <property type="evidence" value="ECO:0007669"/>
    <property type="project" value="UniProtKB-KW"/>
</dbReference>
<accession>A0A1R3L0U7</accession>
<dbReference type="AlphaFoldDB" id="A0A1R3L0U7"/>
<dbReference type="Proteomes" id="UP000187203">
    <property type="component" value="Unassembled WGS sequence"/>
</dbReference>
<evidence type="ECO:0000313" key="2">
    <source>
        <dbReference type="Proteomes" id="UP000187203"/>
    </source>
</evidence>
<reference evidence="2" key="1">
    <citation type="submission" date="2013-09" db="EMBL/GenBank/DDBJ databases">
        <title>Corchorus olitorius genome sequencing.</title>
        <authorList>
            <person name="Alam M."/>
            <person name="Haque M.S."/>
            <person name="Islam M.S."/>
            <person name="Emdad E.M."/>
            <person name="Islam M.M."/>
            <person name="Ahmed B."/>
            <person name="Halim A."/>
            <person name="Hossen Q.M.M."/>
            <person name="Hossain M.Z."/>
            <person name="Ahmed R."/>
            <person name="Khan M.M."/>
            <person name="Islam R."/>
            <person name="Rashid M.M."/>
            <person name="Khan S.A."/>
            <person name="Rahman M.S."/>
            <person name="Alam M."/>
            <person name="Yahiya A.S."/>
            <person name="Khan M.S."/>
            <person name="Azam M.S."/>
            <person name="Haque T."/>
            <person name="Lashkar M.Z.H."/>
            <person name="Akhand A.I."/>
            <person name="Morshed G."/>
            <person name="Roy S."/>
            <person name="Uddin K.S."/>
            <person name="Rabeya T."/>
            <person name="Hossain A.S."/>
            <person name="Chowdhury A."/>
            <person name="Snigdha A.R."/>
            <person name="Mortoza M.S."/>
            <person name="Matin S.A."/>
            <person name="Hoque S.M.E."/>
            <person name="Islam M.K."/>
            <person name="Roy D.K."/>
            <person name="Haider R."/>
            <person name="Moosa M.M."/>
            <person name="Elias S.M."/>
            <person name="Hasan A.M."/>
            <person name="Jahan S."/>
            <person name="Shafiuddin M."/>
            <person name="Mahmood N."/>
            <person name="Shommy N.S."/>
        </authorList>
    </citation>
    <scope>NUCLEOTIDE SEQUENCE [LARGE SCALE GENOMIC DNA]</scope>
    <source>
        <strain evidence="2">cv. O-4</strain>
    </source>
</reference>
<name>A0A1R3L0U7_9ROSI</name>
<proteinExistence type="predicted"/>
<feature type="non-terminal residue" evidence="1">
    <location>
        <position position="1"/>
    </location>
</feature>